<proteinExistence type="predicted"/>
<evidence type="ECO:0000313" key="2">
    <source>
        <dbReference type="Proteomes" id="UP000078582"/>
    </source>
</evidence>
<dbReference type="KEGG" id="lbt:AYR52_00305"/>
<dbReference type="AlphaFoldDB" id="A0A192GYA5"/>
<sequence>MLTLFQLLKTLTADGKPLTNEFKIQMTGDSNFDEAPDGLIEFFAAYVNRHYAAVDQLDTNNNFNADIIQKMKTTYHLKNPSMASLHAELSRFVENVDVQPKAKKILIDLN</sequence>
<reference evidence="1 2" key="1">
    <citation type="submission" date="2016-03" db="EMBL/GenBank/DDBJ databases">
        <title>Pediococcus and Lactobacillus from brewery environment - whole genome sequencing and assembly.</title>
        <authorList>
            <person name="Behr J."/>
            <person name="Geissler A.J."/>
            <person name="Vogel R.F."/>
        </authorList>
    </citation>
    <scope>NUCLEOTIDE SEQUENCE [LARGE SCALE GENOMIC DNA]</scope>
    <source>
        <strain evidence="1 2">TMW 1.1989</strain>
    </source>
</reference>
<dbReference type="GeneID" id="42980854"/>
<accession>A0A192GYA5</accession>
<organism evidence="1 2">
    <name type="scientific">Loigolactobacillus backii</name>
    <dbReference type="NCBI Taxonomy" id="375175"/>
    <lineage>
        <taxon>Bacteria</taxon>
        <taxon>Bacillati</taxon>
        <taxon>Bacillota</taxon>
        <taxon>Bacilli</taxon>
        <taxon>Lactobacillales</taxon>
        <taxon>Lactobacillaceae</taxon>
        <taxon>Loigolactobacillus</taxon>
    </lineage>
</organism>
<gene>
    <name evidence="1" type="ORF">AYR53_01205</name>
</gene>
<protein>
    <submittedName>
        <fullName evidence="1">Uncharacterized protein</fullName>
    </submittedName>
</protein>
<dbReference type="Proteomes" id="UP000078582">
    <property type="component" value="Chromosome"/>
</dbReference>
<dbReference type="RefSeq" id="WP_068222231.1">
    <property type="nucleotide sequence ID" value="NZ_CP014623.1"/>
</dbReference>
<evidence type="ECO:0000313" key="1">
    <source>
        <dbReference type="EMBL" id="ANK61499.1"/>
    </source>
</evidence>
<dbReference type="EMBL" id="CP014873">
    <property type="protein sequence ID" value="ANK61499.1"/>
    <property type="molecule type" value="Genomic_DNA"/>
</dbReference>
<dbReference type="STRING" id="375175.AYR53_01205"/>
<keyword evidence="2" id="KW-1185">Reference proteome</keyword>
<name>A0A192GYA5_9LACO</name>